<dbReference type="InterPro" id="IPR003653">
    <property type="entry name" value="Peptidase_C48_C"/>
</dbReference>
<dbReference type="Pfam" id="PF02902">
    <property type="entry name" value="Peptidase_C48"/>
    <property type="match status" value="1"/>
</dbReference>
<reference evidence="5" key="1">
    <citation type="submission" date="2023-10" db="EMBL/GenBank/DDBJ databases">
        <authorList>
            <person name="Chen Y."/>
            <person name="Shah S."/>
            <person name="Dougan E. K."/>
            <person name="Thang M."/>
            <person name="Chan C."/>
        </authorList>
    </citation>
    <scope>NUCLEOTIDE SEQUENCE [LARGE SCALE GENOMIC DNA]</scope>
</reference>
<evidence type="ECO:0000313" key="6">
    <source>
        <dbReference type="Proteomes" id="UP001189429"/>
    </source>
</evidence>
<keyword evidence="3" id="KW-0378">Hydrolase</keyword>
<accession>A0ABN9XDJ6</accession>
<dbReference type="SUPFAM" id="SSF54001">
    <property type="entry name" value="Cysteine proteinases"/>
    <property type="match status" value="1"/>
</dbReference>
<evidence type="ECO:0000313" key="5">
    <source>
        <dbReference type="EMBL" id="CAK0896079.1"/>
    </source>
</evidence>
<keyword evidence="2" id="KW-0645">Protease</keyword>
<comment type="similarity">
    <text evidence="1">Belongs to the peptidase C48 family.</text>
</comment>
<organism evidence="5 6">
    <name type="scientific">Prorocentrum cordatum</name>
    <dbReference type="NCBI Taxonomy" id="2364126"/>
    <lineage>
        <taxon>Eukaryota</taxon>
        <taxon>Sar</taxon>
        <taxon>Alveolata</taxon>
        <taxon>Dinophyceae</taxon>
        <taxon>Prorocentrales</taxon>
        <taxon>Prorocentraceae</taxon>
        <taxon>Prorocentrum</taxon>
    </lineage>
</organism>
<evidence type="ECO:0000256" key="3">
    <source>
        <dbReference type="ARBA" id="ARBA00022801"/>
    </source>
</evidence>
<evidence type="ECO:0000259" key="4">
    <source>
        <dbReference type="PROSITE" id="PS50600"/>
    </source>
</evidence>
<gene>
    <name evidence="5" type="ORF">PCOR1329_LOCUS74653</name>
</gene>
<evidence type="ECO:0000256" key="2">
    <source>
        <dbReference type="ARBA" id="ARBA00022670"/>
    </source>
</evidence>
<name>A0ABN9XDJ6_9DINO</name>
<evidence type="ECO:0000256" key="1">
    <source>
        <dbReference type="ARBA" id="ARBA00005234"/>
    </source>
</evidence>
<dbReference type="EMBL" id="CAUYUJ010020139">
    <property type="protein sequence ID" value="CAK0896079.1"/>
    <property type="molecule type" value="Genomic_DNA"/>
</dbReference>
<dbReference type="InterPro" id="IPR038765">
    <property type="entry name" value="Papain-like_cys_pep_sf"/>
</dbReference>
<protein>
    <recommendedName>
        <fullName evidence="4">Ubiquitin-like protease family profile domain-containing protein</fullName>
    </recommendedName>
</protein>
<keyword evidence="6" id="KW-1185">Reference proteome</keyword>
<proteinExistence type="inferred from homology"/>
<feature type="domain" description="Ubiquitin-like protease family profile" evidence="4">
    <location>
        <begin position="1"/>
        <end position="144"/>
    </location>
</feature>
<dbReference type="PROSITE" id="PS50600">
    <property type="entry name" value="ULP_PROTEASE"/>
    <property type="match status" value="1"/>
</dbReference>
<comment type="caution">
    <text evidence="5">The sequence shown here is derived from an EMBL/GenBank/DDBJ whole genome shotgun (WGS) entry which is preliminary data.</text>
</comment>
<sequence length="180" mass="19088">MALLQARPGGPRRWHLSSYFWPKLASEGPKSVRRWARRASVSVPELELMVIPMNVAQGTHWAVAAVAPGAGEVAYLDSLGMKPPEGLAERLREWYQDASGQAEPGLAPGRAAGAPRWGLLRAAVARQRNSWDCGPMACAFAERLAAGVPPAEAGGAVSGDERLVGVSRCAIAVALLRGWA</sequence>
<dbReference type="Gene3D" id="3.40.395.10">
    <property type="entry name" value="Adenoviral Proteinase, Chain A"/>
    <property type="match status" value="1"/>
</dbReference>
<dbReference type="Proteomes" id="UP001189429">
    <property type="component" value="Unassembled WGS sequence"/>
</dbReference>